<dbReference type="AlphaFoldDB" id="A0A5C6TZP7"/>
<evidence type="ECO:0000256" key="2">
    <source>
        <dbReference type="ARBA" id="ARBA00022553"/>
    </source>
</evidence>
<dbReference type="InterPro" id="IPR020807">
    <property type="entry name" value="PKS_DH"/>
</dbReference>
<dbReference type="GO" id="GO:0006633">
    <property type="term" value="P:fatty acid biosynthetic process"/>
    <property type="evidence" value="ECO:0007669"/>
    <property type="project" value="TreeGrafter"/>
</dbReference>
<dbReference type="Pfam" id="PF21089">
    <property type="entry name" value="PKS_DH_N"/>
    <property type="match status" value="1"/>
</dbReference>
<feature type="active site" description="Proton acceptor; for dehydratase activity" evidence="3">
    <location>
        <position position="32"/>
    </location>
</feature>
<dbReference type="EMBL" id="VOPW01000001">
    <property type="protein sequence ID" value="TXC66087.1"/>
    <property type="molecule type" value="Genomic_DNA"/>
</dbReference>
<dbReference type="InterPro" id="IPR049900">
    <property type="entry name" value="PKS_mFAS_DH"/>
</dbReference>
<evidence type="ECO:0000256" key="1">
    <source>
        <dbReference type="ARBA" id="ARBA00022450"/>
    </source>
</evidence>
<keyword evidence="2" id="KW-0597">Phosphoprotein</keyword>
<feature type="region of interest" description="Disordered" evidence="4">
    <location>
        <begin position="1"/>
        <end position="21"/>
    </location>
</feature>
<sequence>MNCSASGSRWRAWPRSSSGPSTPAIRLWLQDHRVAGEVVMPMTAYLEACLAAARQHGGEGVHAIENIEVSEAMPLPEGESRVMQVSIDQGEAGTPARVRVFSRNAARDDGAWVLHATAAVAAVGEGAMASPAPLAERFGSLPDHSDAEAFYQRMHQRGIDFGAGFRCMKRVRSGAGEAIGEIEFAEGEGADAAEYLLHPALLDACFHASGGATDSLPGTDDGRMYLPVGVDRYQWWQRPSGSLFSHVTVRGPAVRGDTIVFDIDVQTRDGRPVARLEGLRCRRANREMFRQRIEAKVGEWLYDVAWRPQPRAAAGGTAGEGIWLILDDGAGRGERPPPRSPSAAARPAASGLTRRRPRPPQR</sequence>
<dbReference type="SMART" id="SM00826">
    <property type="entry name" value="PKS_DH"/>
    <property type="match status" value="1"/>
</dbReference>
<dbReference type="InterPro" id="IPR042104">
    <property type="entry name" value="PKS_dehydratase_sf"/>
</dbReference>
<dbReference type="PROSITE" id="PS52019">
    <property type="entry name" value="PKS_MFAS_DH"/>
    <property type="match status" value="1"/>
</dbReference>
<feature type="region of interest" description="C-terminal hotdog fold" evidence="3">
    <location>
        <begin position="142"/>
        <end position="290"/>
    </location>
</feature>
<proteinExistence type="predicted"/>
<dbReference type="GO" id="GO:0004312">
    <property type="term" value="F:fatty acid synthase activity"/>
    <property type="evidence" value="ECO:0007669"/>
    <property type="project" value="TreeGrafter"/>
</dbReference>
<evidence type="ECO:0000259" key="5">
    <source>
        <dbReference type="PROSITE" id="PS52019"/>
    </source>
</evidence>
<dbReference type="PANTHER" id="PTHR43775">
    <property type="entry name" value="FATTY ACID SYNTHASE"/>
    <property type="match status" value="1"/>
</dbReference>
<evidence type="ECO:0000313" key="6">
    <source>
        <dbReference type="EMBL" id="TXC66087.1"/>
    </source>
</evidence>
<feature type="compositionally biased region" description="Basic residues" evidence="4">
    <location>
        <begin position="353"/>
        <end position="362"/>
    </location>
</feature>
<feature type="active site" description="Proton donor; for dehydratase activity" evidence="3">
    <location>
        <position position="203"/>
    </location>
</feature>
<keyword evidence="1" id="KW-0596">Phosphopantetheine</keyword>
<dbReference type="InterPro" id="IPR049551">
    <property type="entry name" value="PKS_DH_C"/>
</dbReference>
<dbReference type="InterPro" id="IPR049552">
    <property type="entry name" value="PKS_DH_N"/>
</dbReference>
<comment type="caution">
    <text evidence="6">The sequence shown here is derived from an EMBL/GenBank/DDBJ whole genome shotgun (WGS) entry which is preliminary data.</text>
</comment>
<gene>
    <name evidence="6" type="ORF">FSC37_09575</name>
</gene>
<dbReference type="PANTHER" id="PTHR43775:SF37">
    <property type="entry name" value="SI:DKEY-61P9.11"/>
    <property type="match status" value="1"/>
</dbReference>
<evidence type="ECO:0000256" key="3">
    <source>
        <dbReference type="PROSITE-ProRule" id="PRU01363"/>
    </source>
</evidence>
<feature type="region of interest" description="Disordered" evidence="4">
    <location>
        <begin position="325"/>
        <end position="362"/>
    </location>
</feature>
<feature type="domain" description="PKS/mFAS DH" evidence="5">
    <location>
        <begin position="1"/>
        <end position="290"/>
    </location>
</feature>
<organism evidence="6 7">
    <name type="scientific">Piscinibacter aquaticus</name>
    <dbReference type="NCBI Taxonomy" id="392597"/>
    <lineage>
        <taxon>Bacteria</taxon>
        <taxon>Pseudomonadati</taxon>
        <taxon>Pseudomonadota</taxon>
        <taxon>Betaproteobacteria</taxon>
        <taxon>Burkholderiales</taxon>
        <taxon>Sphaerotilaceae</taxon>
        <taxon>Piscinibacter</taxon>
    </lineage>
</organism>
<evidence type="ECO:0000313" key="7">
    <source>
        <dbReference type="Proteomes" id="UP000321832"/>
    </source>
</evidence>
<feature type="region of interest" description="N-terminal hotdog fold" evidence="3">
    <location>
        <begin position="1"/>
        <end position="127"/>
    </location>
</feature>
<reference evidence="6 7" key="1">
    <citation type="submission" date="2019-08" db="EMBL/GenBank/DDBJ databases">
        <authorList>
            <person name="Khan S.A."/>
            <person name="Jeon C.O."/>
            <person name="Jeong S.E."/>
        </authorList>
    </citation>
    <scope>NUCLEOTIDE SEQUENCE [LARGE SCALE GENOMIC DNA]</scope>
    <source>
        <strain evidence="7">IMCC1728</strain>
    </source>
</reference>
<dbReference type="Gene3D" id="3.10.129.110">
    <property type="entry name" value="Polyketide synthase dehydratase"/>
    <property type="match status" value="1"/>
</dbReference>
<accession>A0A5C6TZP7</accession>
<dbReference type="InterPro" id="IPR050091">
    <property type="entry name" value="PKS_NRPS_Biosynth_Enz"/>
</dbReference>
<dbReference type="Proteomes" id="UP000321832">
    <property type="component" value="Unassembled WGS sequence"/>
</dbReference>
<evidence type="ECO:0000256" key="4">
    <source>
        <dbReference type="SAM" id="MobiDB-lite"/>
    </source>
</evidence>
<feature type="compositionally biased region" description="Low complexity" evidence="4">
    <location>
        <begin position="341"/>
        <end position="351"/>
    </location>
</feature>
<dbReference type="Pfam" id="PF14765">
    <property type="entry name" value="PS-DH"/>
    <property type="match status" value="1"/>
</dbReference>
<keyword evidence="7" id="KW-1185">Reference proteome</keyword>
<protein>
    <recommendedName>
        <fullName evidence="5">PKS/mFAS DH domain-containing protein</fullName>
    </recommendedName>
</protein>
<name>A0A5C6TZP7_9BURK</name>